<evidence type="ECO:0000256" key="4">
    <source>
        <dbReference type="ARBA" id="ARBA00023139"/>
    </source>
</evidence>
<dbReference type="PROSITE" id="PS51257">
    <property type="entry name" value="PROKAR_LIPOPROTEIN"/>
    <property type="match status" value="1"/>
</dbReference>
<evidence type="ECO:0000256" key="6">
    <source>
        <dbReference type="SAM" id="SignalP"/>
    </source>
</evidence>
<keyword evidence="5" id="KW-0449">Lipoprotein</keyword>
<proteinExistence type="predicted"/>
<keyword evidence="3" id="KW-0472">Membrane</keyword>
<dbReference type="PANTHER" id="PTHR41164">
    <property type="entry name" value="CURLI PRODUCTION ASSEMBLY/TRANSPORT COMPONENT CSGG"/>
    <property type="match status" value="1"/>
</dbReference>
<keyword evidence="1" id="KW-1003">Cell membrane</keyword>
<gene>
    <name evidence="7" type="ORF">TRIP_B50083</name>
</gene>
<evidence type="ECO:0000256" key="5">
    <source>
        <dbReference type="ARBA" id="ARBA00023288"/>
    </source>
</evidence>
<dbReference type="PANTHER" id="PTHR41164:SF1">
    <property type="entry name" value="CURLI PRODUCTION ASSEMBLY_TRANSPORT COMPONENT CSGG"/>
    <property type="match status" value="1"/>
</dbReference>
<accession>A0A653AG09</accession>
<dbReference type="AlphaFoldDB" id="A0A653AG09"/>
<protein>
    <submittedName>
        <fullName evidence="7">Putative curli production assembly/transport component CsgG</fullName>
    </submittedName>
</protein>
<dbReference type="GO" id="GO:0030288">
    <property type="term" value="C:outer membrane-bounded periplasmic space"/>
    <property type="evidence" value="ECO:0007669"/>
    <property type="project" value="InterPro"/>
</dbReference>
<dbReference type="InterPro" id="IPR005534">
    <property type="entry name" value="Curli_assmbl/transp-comp_CsgG"/>
</dbReference>
<dbReference type="Pfam" id="PF03783">
    <property type="entry name" value="CsgG"/>
    <property type="match status" value="1"/>
</dbReference>
<evidence type="ECO:0000256" key="1">
    <source>
        <dbReference type="ARBA" id="ARBA00022475"/>
    </source>
</evidence>
<evidence type="ECO:0000256" key="2">
    <source>
        <dbReference type="ARBA" id="ARBA00022729"/>
    </source>
</evidence>
<evidence type="ECO:0000313" key="7">
    <source>
        <dbReference type="EMBL" id="VBB47001.1"/>
    </source>
</evidence>
<dbReference type="EMBL" id="UPXX01000032">
    <property type="protein sequence ID" value="VBB47001.1"/>
    <property type="molecule type" value="Genomic_DNA"/>
</dbReference>
<dbReference type="Gene3D" id="3.40.50.10610">
    <property type="entry name" value="ABC-type transport auxiliary lipoprotein component"/>
    <property type="match status" value="1"/>
</dbReference>
<keyword evidence="2 6" id="KW-0732">Signal</keyword>
<feature type="chain" id="PRO_5025050028" evidence="6">
    <location>
        <begin position="24"/>
        <end position="325"/>
    </location>
</feature>
<sequence length="325" mass="35817">MRKENPLLIIASFALLAAGCATLDEDTVVQMPQQPVISKTLQQSQEETPKGLKRKVAVARFSNETRYGQSFFIDASNDRIGKQALDILSAKLMATDKFILLERADLDKIEKELALGNAGNLRNMADYLIVGSVTAFGRKDQSEVGIFSRVKKQIAYAKVHIRLIDVYTGQIIYSEEGEGEAFSEAGTVFGVGQKAGYDSALNDKALETAINNLSSNIIENLLDKPWKAYILGYEDGYFIISGGQSQNIKPGSFFEVIQEGKKVKNPQTNMFLTLPGHKIAELEVVQCVGDTVENEVSLCNLAHGSLSPFIEKNDFSQLYISESDR</sequence>
<evidence type="ECO:0000256" key="3">
    <source>
        <dbReference type="ARBA" id="ARBA00023136"/>
    </source>
</evidence>
<name>A0A653AG09_UNCDX</name>
<organism evidence="7">
    <name type="scientific">Uncultured Desulfatiglans sp</name>
    <dbReference type="NCBI Taxonomy" id="1748965"/>
    <lineage>
        <taxon>Bacteria</taxon>
        <taxon>Pseudomonadati</taxon>
        <taxon>Thermodesulfobacteriota</taxon>
        <taxon>Desulfobacteria</taxon>
        <taxon>Desulfatiglandales</taxon>
        <taxon>Desulfatiglandaceae</taxon>
        <taxon>Desulfatiglans</taxon>
        <taxon>environmental samples</taxon>
    </lineage>
</organism>
<reference evidence="7" key="1">
    <citation type="submission" date="2018-07" db="EMBL/GenBank/DDBJ databases">
        <authorList>
            <consortium name="Genoscope - CEA"/>
            <person name="William W."/>
        </authorList>
    </citation>
    <scope>NUCLEOTIDE SEQUENCE</scope>
    <source>
        <strain evidence="7">IK1</strain>
    </source>
</reference>
<feature type="signal peptide" evidence="6">
    <location>
        <begin position="1"/>
        <end position="23"/>
    </location>
</feature>
<keyword evidence="4" id="KW-0564">Palmitate</keyword>